<evidence type="ECO:0000256" key="1">
    <source>
        <dbReference type="SAM" id="Coils"/>
    </source>
</evidence>
<proteinExistence type="predicted"/>
<protein>
    <submittedName>
        <fullName evidence="2">Uncharacterized protein</fullName>
    </submittedName>
</protein>
<accession>A0A3G4ZV21</accession>
<feature type="coiled-coil region" evidence="1">
    <location>
        <begin position="38"/>
        <end position="70"/>
    </location>
</feature>
<dbReference type="EMBL" id="MK072091">
    <property type="protein sequence ID" value="AYV78710.1"/>
    <property type="molecule type" value="Genomic_DNA"/>
</dbReference>
<keyword evidence="1" id="KW-0175">Coiled coil</keyword>
<reference evidence="2" key="1">
    <citation type="submission" date="2018-10" db="EMBL/GenBank/DDBJ databases">
        <title>Hidden diversity of soil giant viruses.</title>
        <authorList>
            <person name="Schulz F."/>
            <person name="Alteio L."/>
            <person name="Goudeau D."/>
            <person name="Ryan E.M."/>
            <person name="Malmstrom R.R."/>
            <person name="Blanchard J."/>
            <person name="Woyke T."/>
        </authorList>
    </citation>
    <scope>NUCLEOTIDE SEQUENCE</scope>
    <source>
        <strain evidence="2">EDV1</strain>
    </source>
</reference>
<organism evidence="2">
    <name type="scientific">Edafosvirus sp</name>
    <dbReference type="NCBI Taxonomy" id="2487765"/>
    <lineage>
        <taxon>Viruses</taxon>
        <taxon>Varidnaviria</taxon>
        <taxon>Bamfordvirae</taxon>
        <taxon>Nucleocytoviricota</taxon>
        <taxon>Megaviricetes</taxon>
        <taxon>Imitervirales</taxon>
        <taxon>Mimiviridae</taxon>
        <taxon>Klosneuvirinae</taxon>
    </lineage>
</organism>
<sequence length="135" mass="15973">MSDNKQIKNMTLTELRNELLNCDNNPVKSLIIQKIIKLRQLDKKYNMINNKKIELELEQTLNNIIEDKDKQQSKNAINIDVQSFYDVNEEKVNTMKEKNKIDTPIVDNKLNKDQMNNTLMARMNSDIDIRKIHKK</sequence>
<name>A0A3G4ZV21_9VIRU</name>
<evidence type="ECO:0000313" key="2">
    <source>
        <dbReference type="EMBL" id="AYV78710.1"/>
    </source>
</evidence>
<gene>
    <name evidence="2" type="ORF">Edafosvirus26_12</name>
</gene>